<accession>A0A135WEA3</accession>
<dbReference type="OrthoDB" id="6315383at2"/>
<sequence length="520" mass="56111">MPIIGKIIRVNELPPIGERETNVIYQVAEQGSPIYTDYAVDENGDLKTHAVTTGSIPLELSDTQISITEAGLLTEGVASQAQYNATTIEKLDQKIDKPSADGNVQDYPKIVGLDANGNAAKLPAGDLGKNIANSSLTTVSGAGLTLGANWTLNTSGLYYSITGLNDASNDSTFSTFLCQDASGRIGKTNGKNFLMQLPNVLTTAEKEQFGLAWNNQYSNGALNVYSITPSVLKHEHTVKYLVLQGLNLNLNPTNTSVKFIPQENQLGVGEINCLGFQTFADGKSMVVTVYGDALPADKNYNIVIRTSTPIVQVHRTTSLVTVSSSSNNFNLSSIVWSKKIYNNLTNDGVFGNAGAGQYQSNPNVKAYANEAVVVSALKSSKIIEANQDFYLSFDVSVNFTSPGSTAPYHSIGLMLSSTPLDLLNLNMAGLRVVGRQDSWGRQVYLDNSSIMHAQSPVNPETFNYTIMRRGSVVYFVLTRNGTVLNYSKSISTDALSFAMFNTNMGVSANISFNITELILF</sequence>
<protein>
    <submittedName>
        <fullName evidence="1">Uncharacterized protein</fullName>
    </submittedName>
</protein>
<proteinExistence type="predicted"/>
<comment type="caution">
    <text evidence="1">The sequence shown here is derived from an EMBL/GenBank/DDBJ whole genome shotgun (WGS) entry which is preliminary data.</text>
</comment>
<dbReference type="RefSeq" id="WP_062651615.1">
    <property type="nucleotide sequence ID" value="NZ_LPUR01000011.1"/>
</dbReference>
<reference evidence="2" key="1">
    <citation type="submission" date="2015-12" db="EMBL/GenBank/DDBJ databases">
        <title>Genome sequence of a biocontrol rhizobacterium Chryseobacterium kwangjuense strain KJ1R5 isolated from pepper (Capsicum annuum L.).</title>
        <authorList>
            <person name="Jeong J.-J."/>
            <person name="Park H."/>
            <person name="Mannaa M."/>
            <person name="Sang M.K."/>
            <person name="Choi I.-G."/>
            <person name="Kim K.D."/>
        </authorList>
    </citation>
    <scope>NUCLEOTIDE SEQUENCE [LARGE SCALE GENOMIC DNA]</scope>
    <source>
        <strain evidence="2">KJ1R5</strain>
    </source>
</reference>
<reference evidence="1 2" key="2">
    <citation type="journal article" date="2016" name="Genome Announc.">
        <title>Draft Genome Sequence of a Biocontrol Rhizobacterium, Chryseobacterium kwangjuense Strain KJ1R5, Isolated from Pepper (Capsicum annuum).</title>
        <authorList>
            <person name="Jeong J.J."/>
            <person name="Park H."/>
            <person name="Park B.H."/>
            <person name="Mannaa M."/>
            <person name="Sang M.K."/>
            <person name="Choi I.G."/>
            <person name="Kim K.D."/>
        </authorList>
    </citation>
    <scope>NUCLEOTIDE SEQUENCE [LARGE SCALE GENOMIC DNA]</scope>
    <source>
        <strain evidence="1 2">KJ1R5</strain>
    </source>
</reference>
<dbReference type="EMBL" id="LPUR01000011">
    <property type="protein sequence ID" value="KXH83244.1"/>
    <property type="molecule type" value="Genomic_DNA"/>
</dbReference>
<gene>
    <name evidence="1" type="ORF">AU378_12565</name>
</gene>
<name>A0A135WEA3_9FLAO</name>
<evidence type="ECO:0000313" key="1">
    <source>
        <dbReference type="EMBL" id="KXH83244.1"/>
    </source>
</evidence>
<dbReference type="AlphaFoldDB" id="A0A135WEA3"/>
<dbReference type="Proteomes" id="UP000070513">
    <property type="component" value="Unassembled WGS sequence"/>
</dbReference>
<organism evidence="1 2">
    <name type="scientific">Chryseobacterium kwangjuense</name>
    <dbReference type="NCBI Taxonomy" id="267125"/>
    <lineage>
        <taxon>Bacteria</taxon>
        <taxon>Pseudomonadati</taxon>
        <taxon>Bacteroidota</taxon>
        <taxon>Flavobacteriia</taxon>
        <taxon>Flavobacteriales</taxon>
        <taxon>Weeksellaceae</taxon>
        <taxon>Chryseobacterium group</taxon>
        <taxon>Chryseobacterium</taxon>
    </lineage>
</organism>
<evidence type="ECO:0000313" key="2">
    <source>
        <dbReference type="Proteomes" id="UP000070513"/>
    </source>
</evidence>